<protein>
    <submittedName>
        <fullName evidence="1">Uncharacterized protein</fullName>
    </submittedName>
</protein>
<gene>
    <name evidence="1" type="ORF">P4T90_21455</name>
</gene>
<reference evidence="1 2" key="1">
    <citation type="submission" date="2023-03" db="EMBL/GenBank/DDBJ databases">
        <title>Bacillus Genome Sequencing.</title>
        <authorList>
            <person name="Dunlap C."/>
        </authorList>
    </citation>
    <scope>NUCLEOTIDE SEQUENCE [LARGE SCALE GENOMIC DNA]</scope>
    <source>
        <strain evidence="1 2">B-23453</strain>
    </source>
</reference>
<dbReference type="Pfam" id="PF02923">
    <property type="entry name" value="BamHI"/>
    <property type="match status" value="1"/>
</dbReference>
<dbReference type="InterPro" id="IPR004194">
    <property type="entry name" value="Restrct_endonuc_II_BamHI"/>
</dbReference>
<comment type="caution">
    <text evidence="1">The sequence shown here is derived from an EMBL/GenBank/DDBJ whole genome shotgun (WGS) entry which is preliminary data.</text>
</comment>
<dbReference type="Gene3D" id="3.40.91.20">
    <property type="match status" value="2"/>
</dbReference>
<dbReference type="SUPFAM" id="SSF52980">
    <property type="entry name" value="Restriction endonuclease-like"/>
    <property type="match status" value="1"/>
</dbReference>
<dbReference type="EMBL" id="JARMAB010000038">
    <property type="protein sequence ID" value="MED1205605.1"/>
    <property type="molecule type" value="Genomic_DNA"/>
</dbReference>
<proteinExistence type="predicted"/>
<dbReference type="Proteomes" id="UP001341444">
    <property type="component" value="Unassembled WGS sequence"/>
</dbReference>
<organism evidence="1 2">
    <name type="scientific">Heyndrickxia acidicola</name>
    <dbReference type="NCBI Taxonomy" id="209389"/>
    <lineage>
        <taxon>Bacteria</taxon>
        <taxon>Bacillati</taxon>
        <taxon>Bacillota</taxon>
        <taxon>Bacilli</taxon>
        <taxon>Bacillales</taxon>
        <taxon>Bacillaceae</taxon>
        <taxon>Heyndrickxia</taxon>
    </lineage>
</organism>
<name>A0ABU6MRD2_9BACI</name>
<accession>A0ABU6MRD2</accession>
<dbReference type="InterPro" id="IPR011335">
    <property type="entry name" value="Restrct_endonuc-II-like"/>
</dbReference>
<evidence type="ECO:0000313" key="1">
    <source>
        <dbReference type="EMBL" id="MED1205605.1"/>
    </source>
</evidence>
<dbReference type="RefSeq" id="WP_066270851.1">
    <property type="nucleotide sequence ID" value="NZ_JARMAB010000038.1"/>
</dbReference>
<keyword evidence="2" id="KW-1185">Reference proteome</keyword>
<evidence type="ECO:0000313" key="2">
    <source>
        <dbReference type="Proteomes" id="UP001341444"/>
    </source>
</evidence>
<sequence length="302" mass="34223">MIIKQGLVLLDKVDEKERKEFIEPLRQQVIKSILNLRWPEDADGFYFHPDSKTYTKDGKKVGGNGVKPIKEPFIKNLKNLYGWESEFPAFSSEERVSKIKVLKNFGKSSNVIYGRVVSIDRDNLKIIYTDRKGNKQEELLSNDFEAPFNDEELINKIVSMATAKPGALDACKKVDEKLFVVEWETGNISSSHRALNKMALLLLDGHISAGILIVPTRKMYPYLTDRIGNYEELVPYFNLWKNVNVKKGYLEIIAIEHDGLNKLAPIIPKGTDGNAKKPVVTDPLSGSGHFITQMQLSLDQNK</sequence>
<dbReference type="InterPro" id="IPR011338">
    <property type="entry name" value="BamHI/BglII/BstY"/>
</dbReference>